<evidence type="ECO:0000313" key="2">
    <source>
        <dbReference type="Proteomes" id="UP000748531"/>
    </source>
</evidence>
<dbReference type="Gene3D" id="1.25.40.10">
    <property type="entry name" value="Tetratricopeptide repeat domain"/>
    <property type="match status" value="1"/>
</dbReference>
<evidence type="ECO:0000313" key="1">
    <source>
        <dbReference type="EMBL" id="KAF5397183.1"/>
    </source>
</evidence>
<sequence>MNNEVESKLKDAVEFYQQSDFVSCRELLGRVLAIDRKNYNALVLNGSCCDHLGLENIGVDYFLRAIQLEPDTVCAWQGLFQLGKKYPDRYCESLVCVCMRLLQFYKSPEFAEKKTSCGRFLIELLIRYRLELPDGLHNLHELCRSVLKSLPSDSFALELSIRLKAEIFLVTGLPRLVSPTLLNSPLEGIGFTKVVDELLSSETSVQLKNLGDSMKCPDERGSQTAAVTFQLGTIIVAAGQLLSKSSENARVGWQSLLEQIDIVELNGCRGLSNWLQQGYMDLHVTCLHALVAYQLHLFDHCEMVLSKSKWT</sequence>
<dbReference type="AlphaFoldDB" id="A0A8J4T2U2"/>
<proteinExistence type="predicted"/>
<accession>A0A8J4T2U2</accession>
<comment type="caution">
    <text evidence="1">The sequence shown here is derived from an EMBL/GenBank/DDBJ whole genome shotgun (WGS) entry which is preliminary data.</text>
</comment>
<organism evidence="1 2">
    <name type="scientific">Paragonimus heterotremus</name>
    <dbReference type="NCBI Taxonomy" id="100268"/>
    <lineage>
        <taxon>Eukaryota</taxon>
        <taxon>Metazoa</taxon>
        <taxon>Spiralia</taxon>
        <taxon>Lophotrochozoa</taxon>
        <taxon>Platyhelminthes</taxon>
        <taxon>Trematoda</taxon>
        <taxon>Digenea</taxon>
        <taxon>Plagiorchiida</taxon>
        <taxon>Troglotremata</taxon>
        <taxon>Troglotrematidae</taxon>
        <taxon>Paragonimus</taxon>
    </lineage>
</organism>
<dbReference type="OrthoDB" id="421075at2759"/>
<protein>
    <submittedName>
        <fullName evidence="1">Uncharacterized protein</fullName>
    </submittedName>
</protein>
<dbReference type="EMBL" id="LUCH01006651">
    <property type="protein sequence ID" value="KAF5397183.1"/>
    <property type="molecule type" value="Genomic_DNA"/>
</dbReference>
<reference evidence="1" key="1">
    <citation type="submission" date="2019-05" db="EMBL/GenBank/DDBJ databases">
        <title>Annotation for the trematode Paragonimus heterotremus.</title>
        <authorList>
            <person name="Choi Y.-J."/>
        </authorList>
    </citation>
    <scope>NUCLEOTIDE SEQUENCE</scope>
    <source>
        <strain evidence="1">LC</strain>
    </source>
</reference>
<gene>
    <name evidence="1" type="ORF">PHET_09597</name>
</gene>
<dbReference type="SUPFAM" id="SSF48452">
    <property type="entry name" value="TPR-like"/>
    <property type="match status" value="1"/>
</dbReference>
<dbReference type="InterPro" id="IPR011990">
    <property type="entry name" value="TPR-like_helical_dom_sf"/>
</dbReference>
<name>A0A8J4T2U2_9TREM</name>
<dbReference type="Proteomes" id="UP000748531">
    <property type="component" value="Unassembled WGS sequence"/>
</dbReference>
<keyword evidence="2" id="KW-1185">Reference proteome</keyword>